<comment type="similarity">
    <text evidence="2">Belongs to the MerP family.</text>
</comment>
<dbReference type="InterPro" id="IPR011795">
    <property type="entry name" value="MerP"/>
</dbReference>
<evidence type="ECO:0000256" key="5">
    <source>
        <dbReference type="ARBA" id="ARBA00022723"/>
    </source>
</evidence>
<gene>
    <name evidence="10" type="primary">merP</name>
    <name evidence="13" type="ORF">SAMN02745148_02476</name>
</gene>
<evidence type="ECO:0000256" key="9">
    <source>
        <dbReference type="ARBA" id="ARBA00045344"/>
    </source>
</evidence>
<dbReference type="GO" id="GO:0015097">
    <property type="term" value="F:mercury ion transmembrane transporter activity"/>
    <property type="evidence" value="ECO:0007669"/>
    <property type="project" value="UniProtKB-UniRule"/>
</dbReference>
<evidence type="ECO:0000256" key="3">
    <source>
        <dbReference type="ARBA" id="ARBA00011245"/>
    </source>
</evidence>
<keyword evidence="8 10" id="KW-0476">Mercury</keyword>
<dbReference type="Gene3D" id="3.30.70.100">
    <property type="match status" value="1"/>
</dbReference>
<dbReference type="InterPro" id="IPR036163">
    <property type="entry name" value="HMA_dom_sf"/>
</dbReference>
<dbReference type="Proteomes" id="UP000184346">
    <property type="component" value="Unassembled WGS sequence"/>
</dbReference>
<dbReference type="PROSITE" id="PS01047">
    <property type="entry name" value="HMA_1"/>
    <property type="match status" value="1"/>
</dbReference>
<accession>A0A1M5B514</accession>
<comment type="subcellular location">
    <subcellularLocation>
        <location evidence="1 10">Periplasm</location>
    </subcellularLocation>
</comment>
<dbReference type="OrthoDB" id="7205933at2"/>
<evidence type="ECO:0000259" key="12">
    <source>
        <dbReference type="PROSITE" id="PS50846"/>
    </source>
</evidence>
<dbReference type="SUPFAM" id="SSF55008">
    <property type="entry name" value="HMA, heavy metal-associated domain"/>
    <property type="match status" value="1"/>
</dbReference>
<dbReference type="EMBL" id="FQUJ01000010">
    <property type="protein sequence ID" value="SHF37604.1"/>
    <property type="molecule type" value="Genomic_DNA"/>
</dbReference>
<sequence length="102" mass="10589">MKIRTLVGTLVLSVASIGTTSAAQQTVTLAVDNMTCSTCPYTVKKSLGQVPGVKEVTASFEGKSATVTFEDTETSVADLIAATTNAGYPSRLATEKAEEQAQ</sequence>
<dbReference type="PROSITE" id="PS50846">
    <property type="entry name" value="HMA_2"/>
    <property type="match status" value="1"/>
</dbReference>
<reference evidence="13 14" key="1">
    <citation type="submission" date="2016-11" db="EMBL/GenBank/DDBJ databases">
        <authorList>
            <person name="Jaros S."/>
            <person name="Januszkiewicz K."/>
            <person name="Wedrychowicz H."/>
        </authorList>
    </citation>
    <scope>NUCLEOTIDE SEQUENCE [LARGE SCALE GENOMIC DNA]</scope>
    <source>
        <strain evidence="13 14">DSM 19980</strain>
    </source>
</reference>
<evidence type="ECO:0000256" key="11">
    <source>
        <dbReference type="SAM" id="SignalP"/>
    </source>
</evidence>
<dbReference type="InterPro" id="IPR006121">
    <property type="entry name" value="HMA_dom"/>
</dbReference>
<evidence type="ECO:0000256" key="6">
    <source>
        <dbReference type="ARBA" id="ARBA00022729"/>
    </source>
</evidence>
<comment type="function">
    <text evidence="9 10">Involved in mercury resistance. Acts as a mercury scavenger that specifically binds to a mercuric ion in the periplasm and probably passes it to the cytoplasmic mercuric reductase MerA via the mercuric transport protein MerT.</text>
</comment>
<protein>
    <recommendedName>
        <fullName evidence="10">Periplasmic mercury ion-binding protein</fullName>
    </recommendedName>
</protein>
<evidence type="ECO:0000256" key="10">
    <source>
        <dbReference type="RuleBase" id="RU361212"/>
    </source>
</evidence>
<organism evidence="13 14">
    <name type="scientific">Modicisalibacter ilicicola DSM 19980</name>
    <dbReference type="NCBI Taxonomy" id="1121942"/>
    <lineage>
        <taxon>Bacteria</taxon>
        <taxon>Pseudomonadati</taxon>
        <taxon>Pseudomonadota</taxon>
        <taxon>Gammaproteobacteria</taxon>
        <taxon>Oceanospirillales</taxon>
        <taxon>Halomonadaceae</taxon>
        <taxon>Modicisalibacter</taxon>
    </lineage>
</organism>
<evidence type="ECO:0000313" key="13">
    <source>
        <dbReference type="EMBL" id="SHF37604.1"/>
    </source>
</evidence>
<dbReference type="CDD" id="cd00371">
    <property type="entry name" value="HMA"/>
    <property type="match status" value="1"/>
</dbReference>
<evidence type="ECO:0000256" key="1">
    <source>
        <dbReference type="ARBA" id="ARBA00004418"/>
    </source>
</evidence>
<keyword evidence="5 10" id="KW-0479">Metal-binding</keyword>
<proteinExistence type="inferred from homology"/>
<dbReference type="FunFam" id="3.30.70.100:FF:000001">
    <property type="entry name" value="ATPase copper transporting beta"/>
    <property type="match status" value="1"/>
</dbReference>
<evidence type="ECO:0000256" key="8">
    <source>
        <dbReference type="ARBA" id="ARBA00022914"/>
    </source>
</evidence>
<feature type="domain" description="HMA" evidence="12">
    <location>
        <begin position="25"/>
        <end position="91"/>
    </location>
</feature>
<dbReference type="STRING" id="1121942.SAMN02745148_02476"/>
<feature type="chain" id="PRO_5012702695" description="Periplasmic mercury ion-binding protein" evidence="11">
    <location>
        <begin position="23"/>
        <end position="102"/>
    </location>
</feature>
<dbReference type="AlphaFoldDB" id="A0A1M5B514"/>
<evidence type="ECO:0000256" key="7">
    <source>
        <dbReference type="ARBA" id="ARBA00022764"/>
    </source>
</evidence>
<dbReference type="GO" id="GO:0042597">
    <property type="term" value="C:periplasmic space"/>
    <property type="evidence" value="ECO:0007669"/>
    <property type="project" value="UniProtKB-SubCell"/>
</dbReference>
<keyword evidence="6 11" id="KW-0732">Signal</keyword>
<keyword evidence="4 10" id="KW-0475">Mercuric resistance</keyword>
<dbReference type="Pfam" id="PF00403">
    <property type="entry name" value="HMA"/>
    <property type="match status" value="1"/>
</dbReference>
<name>A0A1M5B514_9GAMM</name>
<dbReference type="GO" id="GO:0045340">
    <property type="term" value="F:mercury ion binding"/>
    <property type="evidence" value="ECO:0007669"/>
    <property type="project" value="UniProtKB-UniRule"/>
</dbReference>
<keyword evidence="7 10" id="KW-0574">Periplasm</keyword>
<evidence type="ECO:0000256" key="4">
    <source>
        <dbReference type="ARBA" id="ARBA00022466"/>
    </source>
</evidence>
<keyword evidence="14" id="KW-1185">Reference proteome</keyword>
<evidence type="ECO:0000313" key="14">
    <source>
        <dbReference type="Proteomes" id="UP000184346"/>
    </source>
</evidence>
<dbReference type="InterPro" id="IPR001802">
    <property type="entry name" value="MerP/CopZ"/>
</dbReference>
<dbReference type="InterPro" id="IPR017969">
    <property type="entry name" value="Heavy-metal-associated_CS"/>
</dbReference>
<evidence type="ECO:0000256" key="2">
    <source>
        <dbReference type="ARBA" id="ARBA00005938"/>
    </source>
</evidence>
<dbReference type="PRINTS" id="PR00946">
    <property type="entry name" value="HGSCAVENGER"/>
</dbReference>
<dbReference type="NCBIfam" id="TIGR02052">
    <property type="entry name" value="MerP"/>
    <property type="match status" value="1"/>
</dbReference>
<feature type="signal peptide" evidence="11">
    <location>
        <begin position="1"/>
        <end position="22"/>
    </location>
</feature>
<dbReference type="RefSeq" id="WP_072823281.1">
    <property type="nucleotide sequence ID" value="NZ_FQUJ01000010.1"/>
</dbReference>
<comment type="subunit">
    <text evidence="3">Monomer.</text>
</comment>